<evidence type="ECO:0000256" key="15">
    <source>
        <dbReference type="RuleBase" id="RU003357"/>
    </source>
</evidence>
<dbReference type="InterPro" id="IPR010105">
    <property type="entry name" value="TonB_sidphr_rcpt"/>
</dbReference>
<keyword evidence="7 16" id="KW-0732">Signal</keyword>
<dbReference type="InterPro" id="IPR037066">
    <property type="entry name" value="Plug_dom_sf"/>
</dbReference>
<protein>
    <submittedName>
        <fullName evidence="18">TonB-dependent siderophore receptor</fullName>
    </submittedName>
</protein>
<dbReference type="PANTHER" id="PTHR32552">
    <property type="entry name" value="FERRICHROME IRON RECEPTOR-RELATED"/>
    <property type="match status" value="1"/>
</dbReference>
<evidence type="ECO:0000256" key="6">
    <source>
        <dbReference type="ARBA" id="ARBA00022692"/>
    </source>
</evidence>
<evidence type="ECO:0000259" key="17">
    <source>
        <dbReference type="SMART" id="SM00965"/>
    </source>
</evidence>
<keyword evidence="3 14" id="KW-0813">Transport</keyword>
<dbReference type="Pfam" id="PF07715">
    <property type="entry name" value="Plug"/>
    <property type="match status" value="1"/>
</dbReference>
<dbReference type="InterPro" id="IPR011662">
    <property type="entry name" value="Secretin/TonB_short_N"/>
</dbReference>
<dbReference type="InterPro" id="IPR039426">
    <property type="entry name" value="TonB-dep_rcpt-like"/>
</dbReference>
<reference evidence="18 19" key="1">
    <citation type="submission" date="2012-09" db="EMBL/GenBank/DDBJ databases">
        <title>Genome Sequence of alkane-degrading Bacterium Alcanivorax sp. 521-1.</title>
        <authorList>
            <person name="Lai Q."/>
            <person name="Shao Z."/>
        </authorList>
    </citation>
    <scope>NUCLEOTIDE SEQUENCE [LARGE SCALE GENOMIC DNA]</scope>
    <source>
        <strain evidence="18 19">521-1</strain>
    </source>
</reference>
<evidence type="ECO:0000256" key="2">
    <source>
        <dbReference type="ARBA" id="ARBA00009810"/>
    </source>
</evidence>
<evidence type="ECO:0000256" key="14">
    <source>
        <dbReference type="PROSITE-ProRule" id="PRU01360"/>
    </source>
</evidence>
<keyword evidence="6 14" id="KW-0812">Transmembrane</keyword>
<evidence type="ECO:0000256" key="13">
    <source>
        <dbReference type="ARBA" id="ARBA00023237"/>
    </source>
</evidence>
<dbReference type="InterPro" id="IPR036942">
    <property type="entry name" value="Beta-barrel_TonB_sf"/>
</dbReference>
<keyword evidence="13 14" id="KW-0998">Cell outer membrane</keyword>
<evidence type="ECO:0000256" key="5">
    <source>
        <dbReference type="ARBA" id="ARBA00022496"/>
    </source>
</evidence>
<keyword evidence="5" id="KW-0410">Iron transport</keyword>
<dbReference type="Proteomes" id="UP000662703">
    <property type="component" value="Unassembled WGS sequence"/>
</dbReference>
<evidence type="ECO:0000256" key="8">
    <source>
        <dbReference type="ARBA" id="ARBA00023004"/>
    </source>
</evidence>
<evidence type="ECO:0000313" key="19">
    <source>
        <dbReference type="Proteomes" id="UP000662703"/>
    </source>
</evidence>
<dbReference type="PROSITE" id="PS52016">
    <property type="entry name" value="TONB_DEPENDENT_REC_3"/>
    <property type="match status" value="1"/>
</dbReference>
<evidence type="ECO:0000256" key="11">
    <source>
        <dbReference type="ARBA" id="ARBA00023136"/>
    </source>
</evidence>
<evidence type="ECO:0000256" key="9">
    <source>
        <dbReference type="ARBA" id="ARBA00023065"/>
    </source>
</evidence>
<keyword evidence="4 14" id="KW-1134">Transmembrane beta strand</keyword>
<dbReference type="EMBL" id="ARXX01000030">
    <property type="protein sequence ID" value="MBF5056824.1"/>
    <property type="molecule type" value="Genomic_DNA"/>
</dbReference>
<dbReference type="SUPFAM" id="SSF56935">
    <property type="entry name" value="Porins"/>
    <property type="match status" value="1"/>
</dbReference>
<dbReference type="RefSeq" id="WP_194865209.1">
    <property type="nucleotide sequence ID" value="NZ_ARXX01000030.1"/>
</dbReference>
<dbReference type="SMART" id="SM00965">
    <property type="entry name" value="STN"/>
    <property type="match status" value="1"/>
</dbReference>
<accession>A0ABS0ARQ5</accession>
<keyword evidence="12 18" id="KW-0675">Receptor</keyword>
<dbReference type="Gene3D" id="2.40.170.20">
    <property type="entry name" value="TonB-dependent receptor, beta-barrel domain"/>
    <property type="match status" value="1"/>
</dbReference>
<feature type="signal peptide" evidence="16">
    <location>
        <begin position="1"/>
        <end position="31"/>
    </location>
</feature>
<organism evidence="18 19">
    <name type="scientific">Alloalcanivorax profundimaris</name>
    <dbReference type="NCBI Taxonomy" id="2735259"/>
    <lineage>
        <taxon>Bacteria</taxon>
        <taxon>Pseudomonadati</taxon>
        <taxon>Pseudomonadota</taxon>
        <taxon>Gammaproteobacteria</taxon>
        <taxon>Oceanospirillales</taxon>
        <taxon>Alcanivoracaceae</taxon>
        <taxon>Alloalcanivorax</taxon>
    </lineage>
</organism>
<keyword evidence="10 15" id="KW-0798">TonB box</keyword>
<evidence type="ECO:0000256" key="1">
    <source>
        <dbReference type="ARBA" id="ARBA00004571"/>
    </source>
</evidence>
<dbReference type="InterPro" id="IPR012910">
    <property type="entry name" value="Plug_dom"/>
</dbReference>
<keyword evidence="19" id="KW-1185">Reference proteome</keyword>
<feature type="chain" id="PRO_5045604386" evidence="16">
    <location>
        <begin position="32"/>
        <end position="797"/>
    </location>
</feature>
<dbReference type="Pfam" id="PF00593">
    <property type="entry name" value="TonB_dep_Rec_b-barrel"/>
    <property type="match status" value="1"/>
</dbReference>
<dbReference type="CDD" id="cd01347">
    <property type="entry name" value="ligand_gated_channel"/>
    <property type="match status" value="1"/>
</dbReference>
<dbReference type="PANTHER" id="PTHR32552:SF68">
    <property type="entry name" value="FERRICHROME OUTER MEMBRANE TRANSPORTER_PHAGE RECEPTOR"/>
    <property type="match status" value="1"/>
</dbReference>
<evidence type="ECO:0000313" key="18">
    <source>
        <dbReference type="EMBL" id="MBF5056824.1"/>
    </source>
</evidence>
<proteinExistence type="inferred from homology"/>
<feature type="domain" description="Secretin/TonB short N-terminal" evidence="17">
    <location>
        <begin position="59"/>
        <end position="110"/>
    </location>
</feature>
<evidence type="ECO:0000256" key="10">
    <source>
        <dbReference type="ARBA" id="ARBA00023077"/>
    </source>
</evidence>
<comment type="similarity">
    <text evidence="2 14 15">Belongs to the TonB-dependent receptor family.</text>
</comment>
<keyword evidence="9" id="KW-0406">Ion transport</keyword>
<evidence type="ECO:0000256" key="12">
    <source>
        <dbReference type="ARBA" id="ARBA00023170"/>
    </source>
</evidence>
<keyword evidence="8" id="KW-0408">Iron</keyword>
<evidence type="ECO:0000256" key="3">
    <source>
        <dbReference type="ARBA" id="ARBA00022448"/>
    </source>
</evidence>
<keyword evidence="11 14" id="KW-0472">Membrane</keyword>
<dbReference type="Gene3D" id="3.55.50.30">
    <property type="match status" value="1"/>
</dbReference>
<comment type="caution">
    <text evidence="18">The sequence shown here is derived from an EMBL/GenBank/DDBJ whole genome shotgun (WGS) entry which is preliminary data.</text>
</comment>
<evidence type="ECO:0000256" key="7">
    <source>
        <dbReference type="ARBA" id="ARBA00022729"/>
    </source>
</evidence>
<evidence type="ECO:0000256" key="16">
    <source>
        <dbReference type="SAM" id="SignalP"/>
    </source>
</evidence>
<comment type="subcellular location">
    <subcellularLocation>
        <location evidence="1 14">Cell outer membrane</location>
        <topology evidence="1 14">Multi-pass membrane protein</topology>
    </subcellularLocation>
</comment>
<dbReference type="InterPro" id="IPR000531">
    <property type="entry name" value="Beta-barrel_TonB"/>
</dbReference>
<dbReference type="NCBIfam" id="TIGR01783">
    <property type="entry name" value="TonB-siderophor"/>
    <property type="match status" value="1"/>
</dbReference>
<gene>
    <name evidence="18" type="ORF">Y5W_02118</name>
</gene>
<sequence>MLNRTLRPLALTLPLLVGGATLTALPTPARAEADAAVDFRIPAGPLSRCLNRFADQAGIYLGGAGELTAGKQCAGLDGRYTARAGLAELLAGTGLVARFSDARTATLEDADDGNALEPVSVSAAPPVGPDTGYLAERTLVATKTSVPLSETPRSVSVATRERMEDQGAKTLTEVLGYMPGIYAPPMAAGDSLAGDFFFIRGFNATDYGYGLYRDGLRVQPNRYDTTTEPYGLERVEVFRGPSSILYGENAPGGIVNLVSKRPTLEGRGEVRASYGSHDRRQLAVDVSGPLAGNEAVLGRLVMLGRDSDTQTKHVPDDRVYIAPSLTLVLSEDDRLTFMGSYQKDKTKLELGLPAAGTLLDNPNGELDGDAMIGHPDWDNFDREFWTLGYEYRHWFNDRWDFRQNARYMESRVQRNEIWWQPFVDGAYGTRVPTYAYDRFNEARTLSVDNQLEGTLYSGDFKHNLLFGLSYDRTSWAQEWDAGLGDTINIFDPRWSSEPNTPMAQQDATTRQSMTGLYSQWHGHYGNWIGLVGGRYDTVDNEYEDKVSGTDLDTDDEAFTWQTGLMYQFDNGVSPYLSYATSFTPVQQLSSGTGALDPITGEQVEAGVKVAPPGARTQVAVSVYDLRKEDDVIYDGNAGDYLQVGESRSKGAELEVTADVSERLRLTASYTYTDARVTDNGPSSSTDEDRQMVFVPRNQASAWASYRFQEGGLAGLRVRGGLRYIGETYAYTDLYGTLETDAVTLADLSLAYPFAGGWKAELNVSNLFDKEYFTGCNNAGRCYFGAERTLQGSVSYRW</sequence>
<evidence type="ECO:0000256" key="4">
    <source>
        <dbReference type="ARBA" id="ARBA00022452"/>
    </source>
</evidence>
<dbReference type="Gene3D" id="2.170.130.10">
    <property type="entry name" value="TonB-dependent receptor, plug domain"/>
    <property type="match status" value="1"/>
</dbReference>
<name>A0ABS0ARQ5_9GAMM</name>